<dbReference type="Pfam" id="PF00012">
    <property type="entry name" value="HSP70"/>
    <property type="match status" value="1"/>
</dbReference>
<reference evidence="4" key="1">
    <citation type="submission" date="2018-05" db="EMBL/GenBank/DDBJ databases">
        <authorList>
            <person name="Lanie J.A."/>
            <person name="Ng W.-L."/>
            <person name="Kazmierczak K.M."/>
            <person name="Andrzejewski T.M."/>
            <person name="Davidsen T.M."/>
            <person name="Wayne K.J."/>
            <person name="Tettelin H."/>
            <person name="Glass J.I."/>
            <person name="Rusch D."/>
            <person name="Podicherti R."/>
            <person name="Tsui H.-C.T."/>
            <person name="Winkler M.E."/>
        </authorList>
    </citation>
    <scope>NUCLEOTIDE SEQUENCE</scope>
</reference>
<protein>
    <recommendedName>
        <fullName evidence="5">Molecular chaperone DnaK</fullName>
    </recommendedName>
</protein>
<comment type="similarity">
    <text evidence="1">Belongs to the heat shock protein 70 family.</text>
</comment>
<evidence type="ECO:0008006" key="5">
    <source>
        <dbReference type="Google" id="ProtNLM"/>
    </source>
</evidence>
<dbReference type="SUPFAM" id="SSF53067">
    <property type="entry name" value="Actin-like ATPase domain"/>
    <property type="match status" value="1"/>
</dbReference>
<dbReference type="EMBL" id="UINC01151034">
    <property type="protein sequence ID" value="SVD44409.1"/>
    <property type="molecule type" value="Genomic_DNA"/>
</dbReference>
<dbReference type="InterPro" id="IPR043129">
    <property type="entry name" value="ATPase_NBD"/>
</dbReference>
<sequence>MAKVIGIDLGTTNSCVAVMEGSEPVVIANSEGGRTTPSVVAFAKDGDRLVGQTAKRQGVTNPRQTIFSMKRFMGRRFEEISQERSEVPYEVAKGARELAVAKVGEEEY</sequence>
<organism evidence="4">
    <name type="scientific">marine metagenome</name>
    <dbReference type="NCBI Taxonomy" id="408172"/>
    <lineage>
        <taxon>unclassified sequences</taxon>
        <taxon>metagenomes</taxon>
        <taxon>ecological metagenomes</taxon>
    </lineage>
</organism>
<dbReference type="FunFam" id="3.30.420.40:FF:000028">
    <property type="entry name" value="heat shock 70 kDa protein-like"/>
    <property type="match status" value="1"/>
</dbReference>
<dbReference type="GO" id="GO:0005524">
    <property type="term" value="F:ATP binding"/>
    <property type="evidence" value="ECO:0007669"/>
    <property type="project" value="UniProtKB-KW"/>
</dbReference>
<name>A0A382VD64_9ZZZZ</name>
<gene>
    <name evidence="4" type="ORF">METZ01_LOCUS397263</name>
</gene>
<evidence type="ECO:0000313" key="4">
    <source>
        <dbReference type="EMBL" id="SVD44409.1"/>
    </source>
</evidence>
<evidence type="ECO:0000256" key="3">
    <source>
        <dbReference type="ARBA" id="ARBA00022840"/>
    </source>
</evidence>
<dbReference type="AlphaFoldDB" id="A0A382VD64"/>
<dbReference type="PANTHER" id="PTHR19375">
    <property type="entry name" value="HEAT SHOCK PROTEIN 70KDA"/>
    <property type="match status" value="1"/>
</dbReference>
<feature type="non-terminal residue" evidence="4">
    <location>
        <position position="108"/>
    </location>
</feature>
<proteinExistence type="inferred from homology"/>
<keyword evidence="3" id="KW-0067">ATP-binding</keyword>
<evidence type="ECO:0000256" key="2">
    <source>
        <dbReference type="ARBA" id="ARBA00022741"/>
    </source>
</evidence>
<accession>A0A382VD64</accession>
<keyword evidence="2" id="KW-0547">Nucleotide-binding</keyword>
<dbReference type="GO" id="GO:0140662">
    <property type="term" value="F:ATP-dependent protein folding chaperone"/>
    <property type="evidence" value="ECO:0007669"/>
    <property type="project" value="InterPro"/>
</dbReference>
<dbReference type="Gene3D" id="3.30.420.40">
    <property type="match status" value="1"/>
</dbReference>
<evidence type="ECO:0000256" key="1">
    <source>
        <dbReference type="ARBA" id="ARBA00007381"/>
    </source>
</evidence>
<dbReference type="InterPro" id="IPR013126">
    <property type="entry name" value="Hsp_70_fam"/>
</dbReference>
<dbReference type="PROSITE" id="PS00297">
    <property type="entry name" value="HSP70_1"/>
    <property type="match status" value="1"/>
</dbReference>
<dbReference type="PRINTS" id="PR00301">
    <property type="entry name" value="HEATSHOCK70"/>
</dbReference>
<dbReference type="InterPro" id="IPR018181">
    <property type="entry name" value="Heat_shock_70_CS"/>
</dbReference>